<protein>
    <submittedName>
        <fullName evidence="1">Sarcosine oxidase subunit delta</fullName>
    </submittedName>
</protein>
<name>A0A176YI19_9BRAD</name>
<dbReference type="Gene3D" id="3.30.2270.10">
    <property type="entry name" value="Folate-binding superfamily"/>
    <property type="match status" value="1"/>
</dbReference>
<dbReference type="AlphaFoldDB" id="A0A176YI19"/>
<evidence type="ECO:0000313" key="1">
    <source>
        <dbReference type="EMBL" id="OAF06285.1"/>
    </source>
</evidence>
<organism evidence="1 2">
    <name type="scientific">Bradyrhizobium neotropicale</name>
    <dbReference type="NCBI Taxonomy" id="1497615"/>
    <lineage>
        <taxon>Bacteria</taxon>
        <taxon>Pseudomonadati</taxon>
        <taxon>Pseudomonadota</taxon>
        <taxon>Alphaproteobacteria</taxon>
        <taxon>Hyphomicrobiales</taxon>
        <taxon>Nitrobacteraceae</taxon>
        <taxon>Bradyrhizobium</taxon>
    </lineage>
</organism>
<accession>A0A176YI19</accession>
<proteinExistence type="predicted"/>
<dbReference type="Pfam" id="PF04267">
    <property type="entry name" value="SoxD"/>
    <property type="match status" value="1"/>
</dbReference>
<dbReference type="Proteomes" id="UP000077173">
    <property type="component" value="Unassembled WGS sequence"/>
</dbReference>
<dbReference type="GO" id="GO:0046653">
    <property type="term" value="P:tetrahydrofolate metabolic process"/>
    <property type="evidence" value="ECO:0007669"/>
    <property type="project" value="InterPro"/>
</dbReference>
<dbReference type="InterPro" id="IPR006279">
    <property type="entry name" value="SoxD"/>
</dbReference>
<dbReference type="InterPro" id="IPR038561">
    <property type="entry name" value="SoxD_sf"/>
</dbReference>
<keyword evidence="2" id="KW-1185">Reference proteome</keyword>
<reference evidence="1 2" key="1">
    <citation type="submission" date="2016-02" db="EMBL/GenBank/DDBJ databases">
        <title>Draft genome sequence of the strain BR 10247T Bradyrhizobium neotropicale isolated from nodules of Centrolobium paraense.</title>
        <authorList>
            <person name="Simoes-Araujo J.L."/>
            <person name="Barauna A.C."/>
            <person name="Silva K."/>
            <person name="Zilli J.E."/>
        </authorList>
    </citation>
    <scope>NUCLEOTIDE SEQUENCE [LARGE SCALE GENOMIC DNA]</scope>
    <source>
        <strain evidence="1 2">BR 10247</strain>
    </source>
</reference>
<comment type="caution">
    <text evidence="1">The sequence shown here is derived from an EMBL/GenBank/DDBJ whole genome shotgun (WGS) entry which is preliminary data.</text>
</comment>
<evidence type="ECO:0000313" key="2">
    <source>
        <dbReference type="Proteomes" id="UP000077173"/>
    </source>
</evidence>
<dbReference type="EMBL" id="LSEF01000123">
    <property type="protein sequence ID" value="OAF06285.1"/>
    <property type="molecule type" value="Genomic_DNA"/>
</dbReference>
<dbReference type="GO" id="GO:0008115">
    <property type="term" value="F:sarcosine oxidase activity"/>
    <property type="evidence" value="ECO:0007669"/>
    <property type="project" value="InterPro"/>
</dbReference>
<sequence>MKIMNCPLNGPRNISEFTCLGPVHDAVDAQSVGDAAWCHYLFYQENKAGIIREWWRHTPSNYYFIAERHTVTDEIIATYSASELPRIENKS</sequence>
<gene>
    <name evidence="1" type="ORF">AXW67_32565</name>
</gene>